<organism evidence="1 2">
    <name type="scientific">Streptomyces scopuliridis</name>
    <dbReference type="NCBI Taxonomy" id="452529"/>
    <lineage>
        <taxon>Bacteria</taxon>
        <taxon>Bacillati</taxon>
        <taxon>Actinomycetota</taxon>
        <taxon>Actinomycetes</taxon>
        <taxon>Kitasatosporales</taxon>
        <taxon>Streptomycetaceae</taxon>
        <taxon>Streptomyces</taxon>
    </lineage>
</organism>
<protein>
    <submittedName>
        <fullName evidence="1">Uncharacterized protein</fullName>
    </submittedName>
</protein>
<dbReference type="Proteomes" id="UP001348369">
    <property type="component" value="Chromosome"/>
</dbReference>
<dbReference type="EMBL" id="CP109109">
    <property type="protein sequence ID" value="WSB97955.1"/>
    <property type="molecule type" value="Genomic_DNA"/>
</dbReference>
<proteinExistence type="predicted"/>
<name>A0ACD4ZHN1_9ACTN</name>
<keyword evidence="2" id="KW-1185">Reference proteome</keyword>
<evidence type="ECO:0000313" key="1">
    <source>
        <dbReference type="EMBL" id="WSB97955.1"/>
    </source>
</evidence>
<evidence type="ECO:0000313" key="2">
    <source>
        <dbReference type="Proteomes" id="UP001348369"/>
    </source>
</evidence>
<gene>
    <name evidence="1" type="ORF">OG835_13620</name>
</gene>
<reference evidence="1" key="1">
    <citation type="submission" date="2022-10" db="EMBL/GenBank/DDBJ databases">
        <title>The complete genomes of actinobacterial strains from the NBC collection.</title>
        <authorList>
            <person name="Joergensen T.S."/>
            <person name="Alvarez Arevalo M."/>
            <person name="Sterndorff E.B."/>
            <person name="Faurdal D."/>
            <person name="Vuksanovic O."/>
            <person name="Mourched A.-S."/>
            <person name="Charusanti P."/>
            <person name="Shaw S."/>
            <person name="Blin K."/>
            <person name="Weber T."/>
        </authorList>
    </citation>
    <scope>NUCLEOTIDE SEQUENCE</scope>
    <source>
        <strain evidence="1">NBC 01771</strain>
    </source>
</reference>
<sequence length="137" mass="14556">MRLNGLDDGNGGRGGAGTGSESGTQGDLRVSQKSLAALGDAAYQLFGHLERDGKHAKAASASAATGLKADFDVGRALSHVVDRWEAQVRTVLDACAHISNHLEYSNTAHRKDDEHALTAISKISELDAGFDDRDQRR</sequence>
<accession>A0ACD4ZHN1</accession>